<gene>
    <name evidence="2" type="ordered locus">Ferp_1258</name>
</gene>
<dbReference type="Proteomes" id="UP000002613">
    <property type="component" value="Chromosome"/>
</dbReference>
<dbReference type="PROSITE" id="PS50042">
    <property type="entry name" value="CNMP_BINDING_3"/>
    <property type="match status" value="1"/>
</dbReference>
<evidence type="ECO:0000313" key="3">
    <source>
        <dbReference type="Proteomes" id="UP000002613"/>
    </source>
</evidence>
<sequence length="386" mass="44022">MKYAASKAVSAAVFLLLVGVVLIIPEFVLAALVPLTPLLVPPVARIKVDKVEFEKPEYIGEEFRVSIPLKFYGIGIAKIYHEIEEGIEIIDGKNYSTAFIFGFGKSTIRYRGRVRRIGKHDLSKLKVVVENLSLSSERMYEIDLDLEIEAKSRIFGRRLKELRAKAKSVMVDIDRAKIGVPGTDFKEIREYNFSDPLKFINWKASARLGKLMVNEFEKEGKKAVWIVLDANDYMEGFFDKALEVCSFLVSYYATRGNKVGLYALGKGNLIYPDFGKKQVKKIFDYITSLEADGSESLEESYEKMKKMLYIYEPLIYIITRAEKANLKKFIRKVSKFKVVVISIKRDGESLGELALMLARRRALKGIEHRLEIDVEDRVEKLAKVVA</sequence>
<dbReference type="PANTHER" id="PTHR34351">
    <property type="entry name" value="SLR1927 PROTEIN-RELATED"/>
    <property type="match status" value="1"/>
</dbReference>
<reference evidence="3" key="1">
    <citation type="submission" date="2010-02" db="EMBL/GenBank/DDBJ databases">
        <title>Complete sequence of Ferroglobus placidus DSM 10642.</title>
        <authorList>
            <consortium name="US DOE Joint Genome Institute"/>
            <person name="Lucas S."/>
            <person name="Copeland A."/>
            <person name="Lapidus A."/>
            <person name="Cheng J.-F."/>
            <person name="Bruce D."/>
            <person name="Goodwin L."/>
            <person name="Pitluck S."/>
            <person name="Saunders E."/>
            <person name="Brettin T."/>
            <person name="Detter J.C."/>
            <person name="Han C."/>
            <person name="Tapia R."/>
            <person name="Larimer F."/>
            <person name="Land M."/>
            <person name="Hauser L."/>
            <person name="Kyrpides N."/>
            <person name="Ivanova N."/>
            <person name="Holmes D."/>
            <person name="Lovley D."/>
            <person name="Kyrpides N."/>
            <person name="Anderson I.J."/>
            <person name="Woyke T."/>
        </authorList>
    </citation>
    <scope>NUCLEOTIDE SEQUENCE [LARGE SCALE GENOMIC DNA]</scope>
    <source>
        <strain evidence="3">DSM 10642 / AEDII12DO</strain>
    </source>
</reference>
<dbReference type="KEGG" id="fpl:Ferp_1258"/>
<dbReference type="GeneID" id="8778771"/>
<feature type="domain" description="Cyclic nucleotide-binding" evidence="1">
    <location>
        <begin position="270"/>
        <end position="362"/>
    </location>
</feature>
<proteinExistence type="predicted"/>
<dbReference type="PaxDb" id="589924-Ferp_1258"/>
<dbReference type="InterPro" id="IPR000595">
    <property type="entry name" value="cNMP-bd_dom"/>
</dbReference>
<protein>
    <submittedName>
        <fullName evidence="2">Cyclic nucleotide-binding protein</fullName>
    </submittedName>
</protein>
<evidence type="ECO:0000313" key="2">
    <source>
        <dbReference type="EMBL" id="ADC65412.1"/>
    </source>
</evidence>
<dbReference type="OrthoDB" id="31512at2157"/>
<evidence type="ECO:0000259" key="1">
    <source>
        <dbReference type="PROSITE" id="PS50042"/>
    </source>
</evidence>
<reference evidence="2 3" key="2">
    <citation type="journal article" date="2011" name="Stand. Genomic Sci.">
        <title>Complete genome sequence of Ferroglobus placidus AEDII12DO.</title>
        <authorList>
            <person name="Anderson I."/>
            <person name="Risso C."/>
            <person name="Holmes D."/>
            <person name="Lucas S."/>
            <person name="Copeland A."/>
            <person name="Lapidus A."/>
            <person name="Cheng J.F."/>
            <person name="Bruce D."/>
            <person name="Goodwin L."/>
            <person name="Pitluck S."/>
            <person name="Saunders E."/>
            <person name="Brettin T."/>
            <person name="Detter J.C."/>
            <person name="Han C."/>
            <person name="Tapia R."/>
            <person name="Larimer F."/>
            <person name="Land M."/>
            <person name="Hauser L."/>
            <person name="Woyke T."/>
            <person name="Lovley D."/>
            <person name="Kyrpides N."/>
            <person name="Ivanova N."/>
        </authorList>
    </citation>
    <scope>NUCLEOTIDE SEQUENCE [LARGE SCALE GENOMIC DNA]</scope>
    <source>
        <strain evidence="3">DSM 10642 / AEDII12DO</strain>
    </source>
</reference>
<dbReference type="EMBL" id="CP001899">
    <property type="protein sequence ID" value="ADC65412.1"/>
    <property type="molecule type" value="Genomic_DNA"/>
</dbReference>
<dbReference type="HOGENOM" id="CLU_052321_2_1_2"/>
<accession>D3RY49</accession>
<dbReference type="eggNOG" id="arCOG02742">
    <property type="taxonomic scope" value="Archaea"/>
</dbReference>
<name>D3RY49_FERPA</name>
<dbReference type="InterPro" id="IPR002881">
    <property type="entry name" value="DUF58"/>
</dbReference>
<dbReference type="PANTHER" id="PTHR34351:SF1">
    <property type="entry name" value="SLR1927 PROTEIN"/>
    <property type="match status" value="1"/>
</dbReference>
<dbReference type="AlphaFoldDB" id="D3RY49"/>
<dbReference type="RefSeq" id="WP_012965755.1">
    <property type="nucleotide sequence ID" value="NC_013849.1"/>
</dbReference>
<organism evidence="2 3">
    <name type="scientific">Ferroglobus placidus (strain DSM 10642 / AEDII12DO)</name>
    <dbReference type="NCBI Taxonomy" id="589924"/>
    <lineage>
        <taxon>Archaea</taxon>
        <taxon>Methanobacteriati</taxon>
        <taxon>Methanobacteriota</taxon>
        <taxon>Archaeoglobi</taxon>
        <taxon>Archaeoglobales</taxon>
        <taxon>Archaeoglobaceae</taxon>
        <taxon>Ferroglobus</taxon>
    </lineage>
</organism>
<keyword evidence="3" id="KW-1185">Reference proteome</keyword>
<dbReference type="STRING" id="589924.Ferp_1258"/>
<dbReference type="Pfam" id="PF01882">
    <property type="entry name" value="DUF58"/>
    <property type="match status" value="1"/>
</dbReference>